<dbReference type="PANTHER" id="PTHR31025">
    <property type="entry name" value="SI:CH211-196P9.1-RELATED"/>
    <property type="match status" value="1"/>
</dbReference>
<comment type="caution">
    <text evidence="1">The sequence shown here is derived from an EMBL/GenBank/DDBJ whole genome shotgun (WGS) entry which is preliminary data.</text>
</comment>
<proteinExistence type="predicted"/>
<dbReference type="Proteomes" id="UP001434883">
    <property type="component" value="Unassembled WGS sequence"/>
</dbReference>
<feature type="non-terminal residue" evidence="1">
    <location>
        <position position="1"/>
    </location>
</feature>
<sequence length="193" mass="22142">LPELAQIEKIVAANAEILNKFTTRIIVTEGNIRKMTITTRLDTLKDLLGWLKDCLQTNCSFTLQYQDPEFNNEFCNLTHLSELPEKPTIKMIPMVELVPVTIHLDLSSDSVSLADTKILSVSPERSSQWPEEFEIPTFPVDVEYRLCQGNLLYLRDGVCFKVTKELKHDILEKLAESMYSFKAYPTKKELMPT</sequence>
<reference evidence="1 2" key="1">
    <citation type="submission" date="2021-06" db="EMBL/GenBank/DDBJ databases">
        <authorList>
            <person name="Palmer J.M."/>
        </authorList>
    </citation>
    <scope>NUCLEOTIDE SEQUENCE [LARGE SCALE GENOMIC DNA]</scope>
    <source>
        <strain evidence="1 2">XC_2019</strain>
        <tissue evidence="1">Muscle</tissue>
    </source>
</reference>
<dbReference type="EMBL" id="JAHRIN010046878">
    <property type="protein sequence ID" value="MEQ2207969.1"/>
    <property type="molecule type" value="Genomic_DNA"/>
</dbReference>
<evidence type="ECO:0000313" key="1">
    <source>
        <dbReference type="EMBL" id="MEQ2207969.1"/>
    </source>
</evidence>
<protein>
    <submittedName>
        <fullName evidence="1">Uncharacterized protein</fullName>
    </submittedName>
</protein>
<evidence type="ECO:0000313" key="2">
    <source>
        <dbReference type="Proteomes" id="UP001434883"/>
    </source>
</evidence>
<keyword evidence="2" id="KW-1185">Reference proteome</keyword>
<gene>
    <name evidence="1" type="ORF">XENOCAPTIV_022028</name>
</gene>
<accession>A0ABV0RIH4</accession>
<dbReference type="PANTHER" id="PTHR31025:SF19">
    <property type="entry name" value="SI:CH73-42K18.1-RELATED"/>
    <property type="match status" value="1"/>
</dbReference>
<name>A0ABV0RIH4_9TELE</name>
<organism evidence="1 2">
    <name type="scientific">Xenoophorus captivus</name>
    <dbReference type="NCBI Taxonomy" id="1517983"/>
    <lineage>
        <taxon>Eukaryota</taxon>
        <taxon>Metazoa</taxon>
        <taxon>Chordata</taxon>
        <taxon>Craniata</taxon>
        <taxon>Vertebrata</taxon>
        <taxon>Euteleostomi</taxon>
        <taxon>Actinopterygii</taxon>
        <taxon>Neopterygii</taxon>
        <taxon>Teleostei</taxon>
        <taxon>Neoteleostei</taxon>
        <taxon>Acanthomorphata</taxon>
        <taxon>Ovalentaria</taxon>
        <taxon>Atherinomorphae</taxon>
        <taxon>Cyprinodontiformes</taxon>
        <taxon>Goodeidae</taxon>
        <taxon>Xenoophorus</taxon>
    </lineage>
</organism>